<sequence>MSVAARQCSVLTSLEPGKLTDAELKCRKTGSCHSVFTVDCLTLIHHCHTLTLHSVFRWQFLDLLCIIISGHCK</sequence>
<dbReference type="Proteomes" id="UP001286313">
    <property type="component" value="Unassembled WGS sequence"/>
</dbReference>
<dbReference type="EMBL" id="JAWQEG010000495">
    <property type="protein sequence ID" value="KAK3889336.1"/>
    <property type="molecule type" value="Genomic_DNA"/>
</dbReference>
<organism evidence="1 2">
    <name type="scientific">Petrolisthes cinctipes</name>
    <name type="common">Flat porcelain crab</name>
    <dbReference type="NCBI Taxonomy" id="88211"/>
    <lineage>
        <taxon>Eukaryota</taxon>
        <taxon>Metazoa</taxon>
        <taxon>Ecdysozoa</taxon>
        <taxon>Arthropoda</taxon>
        <taxon>Crustacea</taxon>
        <taxon>Multicrustacea</taxon>
        <taxon>Malacostraca</taxon>
        <taxon>Eumalacostraca</taxon>
        <taxon>Eucarida</taxon>
        <taxon>Decapoda</taxon>
        <taxon>Pleocyemata</taxon>
        <taxon>Anomura</taxon>
        <taxon>Galatheoidea</taxon>
        <taxon>Porcellanidae</taxon>
        <taxon>Petrolisthes</taxon>
    </lineage>
</organism>
<evidence type="ECO:0000313" key="1">
    <source>
        <dbReference type="EMBL" id="KAK3889336.1"/>
    </source>
</evidence>
<proteinExistence type="predicted"/>
<accession>A0AAE1GCL4</accession>
<protein>
    <submittedName>
        <fullName evidence="1">Uncharacterized protein</fullName>
    </submittedName>
</protein>
<gene>
    <name evidence="1" type="ORF">Pcinc_006653</name>
</gene>
<evidence type="ECO:0000313" key="2">
    <source>
        <dbReference type="Proteomes" id="UP001286313"/>
    </source>
</evidence>
<reference evidence="1" key="1">
    <citation type="submission" date="2023-10" db="EMBL/GenBank/DDBJ databases">
        <title>Genome assemblies of two species of porcelain crab, Petrolisthes cinctipes and Petrolisthes manimaculis (Anomura: Porcellanidae).</title>
        <authorList>
            <person name="Angst P."/>
        </authorList>
    </citation>
    <scope>NUCLEOTIDE SEQUENCE</scope>
    <source>
        <strain evidence="1">PB745_01</strain>
        <tissue evidence="1">Gill</tissue>
    </source>
</reference>
<name>A0AAE1GCL4_PETCI</name>
<comment type="caution">
    <text evidence="1">The sequence shown here is derived from an EMBL/GenBank/DDBJ whole genome shotgun (WGS) entry which is preliminary data.</text>
</comment>
<dbReference type="AlphaFoldDB" id="A0AAE1GCL4"/>
<keyword evidence="2" id="KW-1185">Reference proteome</keyword>